<dbReference type="Proteomes" id="UP001221757">
    <property type="component" value="Unassembled WGS sequence"/>
</dbReference>
<reference evidence="2" key="1">
    <citation type="submission" date="2023-03" db="EMBL/GenBank/DDBJ databases">
        <title>Massive genome expansion in bonnet fungi (Mycena s.s.) driven by repeated elements and novel gene families across ecological guilds.</title>
        <authorList>
            <consortium name="Lawrence Berkeley National Laboratory"/>
            <person name="Harder C.B."/>
            <person name="Miyauchi S."/>
            <person name="Viragh M."/>
            <person name="Kuo A."/>
            <person name="Thoen E."/>
            <person name="Andreopoulos B."/>
            <person name="Lu D."/>
            <person name="Skrede I."/>
            <person name="Drula E."/>
            <person name="Henrissat B."/>
            <person name="Morin E."/>
            <person name="Kohler A."/>
            <person name="Barry K."/>
            <person name="LaButti K."/>
            <person name="Morin E."/>
            <person name="Salamov A."/>
            <person name="Lipzen A."/>
            <person name="Mereny Z."/>
            <person name="Hegedus B."/>
            <person name="Baldrian P."/>
            <person name="Stursova M."/>
            <person name="Weitz H."/>
            <person name="Taylor A."/>
            <person name="Grigoriev I.V."/>
            <person name="Nagy L.G."/>
            <person name="Martin F."/>
            <person name="Kauserud H."/>
        </authorList>
    </citation>
    <scope>NUCLEOTIDE SEQUENCE</scope>
    <source>
        <strain evidence="2">CBHHK067</strain>
    </source>
</reference>
<sequence length="491" mass="53974">MASSFRPSLSWFSPPIESTPDPSPAGMRTVQCTRLDLWGRGAVMTGGFIIDARLDAKILKQTLSTLVEHKFPSAGARLALRNGAYEFQIPHTFDAGTPPIAFTAENHSEAYRSATRPALPIHISNSSEPSIHPLPDLDVYFKSKESPSSFDEFLVPNTPVIHVHVTTFDDLSFIGVTFSHGAFDGLGMRTLLYAWARLLNGDAIDTIPGMECDVAPFEAFTGPTTVTTMRGWFEPAQSSWLQRVVRPFMQILWAPKEVVMPHDVTRIVRVPKVFLEESKREINNNLALQGSSEWVGSSDVLTAWWYKILYGLRSSEDVTPIHIHLQVDLRDFPIFPGSSILATPYIHNALWTIPVPPIPANAFRTESLTALALHFRRAITAYTDVDGIRADLHCLFGNPSKRMAPGPPGSEVLVQSNLRKARIAGLDFSGACEGTARVIFALVEPSAAGKKMVAYGNGSVLMEDGDAVWMSQGGGVKDWETLRQNGTVVFI</sequence>
<dbReference type="Pfam" id="PF02458">
    <property type="entry name" value="Transferase"/>
    <property type="match status" value="1"/>
</dbReference>
<gene>
    <name evidence="2" type="ORF">B0H17DRAFT_1013720</name>
</gene>
<evidence type="ECO:0000313" key="2">
    <source>
        <dbReference type="EMBL" id="KAJ7686237.1"/>
    </source>
</evidence>
<keyword evidence="3" id="KW-1185">Reference proteome</keyword>
<name>A0AAD7GDU7_MYCRO</name>
<dbReference type="InterPro" id="IPR023213">
    <property type="entry name" value="CAT-like_dom_sf"/>
</dbReference>
<dbReference type="EMBL" id="JARKIE010000098">
    <property type="protein sequence ID" value="KAJ7686237.1"/>
    <property type="molecule type" value="Genomic_DNA"/>
</dbReference>
<protein>
    <submittedName>
        <fullName evidence="2">Uncharacterized protein</fullName>
    </submittedName>
</protein>
<comment type="caution">
    <text evidence="2">The sequence shown here is derived from an EMBL/GenBank/DDBJ whole genome shotgun (WGS) entry which is preliminary data.</text>
</comment>
<evidence type="ECO:0000256" key="1">
    <source>
        <dbReference type="SAM" id="MobiDB-lite"/>
    </source>
</evidence>
<feature type="region of interest" description="Disordered" evidence="1">
    <location>
        <begin position="1"/>
        <end position="26"/>
    </location>
</feature>
<dbReference type="AlphaFoldDB" id="A0AAD7GDU7"/>
<evidence type="ECO:0000313" key="3">
    <source>
        <dbReference type="Proteomes" id="UP001221757"/>
    </source>
</evidence>
<organism evidence="2 3">
    <name type="scientific">Mycena rosella</name>
    <name type="common">Pink bonnet</name>
    <name type="synonym">Agaricus rosellus</name>
    <dbReference type="NCBI Taxonomy" id="1033263"/>
    <lineage>
        <taxon>Eukaryota</taxon>
        <taxon>Fungi</taxon>
        <taxon>Dikarya</taxon>
        <taxon>Basidiomycota</taxon>
        <taxon>Agaricomycotina</taxon>
        <taxon>Agaricomycetes</taxon>
        <taxon>Agaricomycetidae</taxon>
        <taxon>Agaricales</taxon>
        <taxon>Marasmiineae</taxon>
        <taxon>Mycenaceae</taxon>
        <taxon>Mycena</taxon>
    </lineage>
</organism>
<accession>A0AAD7GDU7</accession>
<dbReference type="Gene3D" id="3.30.559.10">
    <property type="entry name" value="Chloramphenicol acetyltransferase-like domain"/>
    <property type="match status" value="2"/>
</dbReference>
<feature type="compositionally biased region" description="Polar residues" evidence="1">
    <location>
        <begin position="1"/>
        <end position="11"/>
    </location>
</feature>
<proteinExistence type="predicted"/>